<gene>
    <name evidence="1" type="ORF">AVEN_268228_1</name>
</gene>
<evidence type="ECO:0000313" key="2">
    <source>
        <dbReference type="Proteomes" id="UP000499080"/>
    </source>
</evidence>
<dbReference type="Proteomes" id="UP000499080">
    <property type="component" value="Unassembled WGS sequence"/>
</dbReference>
<evidence type="ECO:0000313" key="1">
    <source>
        <dbReference type="EMBL" id="GBO11385.1"/>
    </source>
</evidence>
<accession>A0A4Y2UEC0</accession>
<dbReference type="EMBL" id="BGPR01036254">
    <property type="protein sequence ID" value="GBO11385.1"/>
    <property type="molecule type" value="Genomic_DNA"/>
</dbReference>
<comment type="caution">
    <text evidence="1">The sequence shown here is derived from an EMBL/GenBank/DDBJ whole genome shotgun (WGS) entry which is preliminary data.</text>
</comment>
<organism evidence="1 2">
    <name type="scientific">Araneus ventricosus</name>
    <name type="common">Orbweaver spider</name>
    <name type="synonym">Epeira ventricosa</name>
    <dbReference type="NCBI Taxonomy" id="182803"/>
    <lineage>
        <taxon>Eukaryota</taxon>
        <taxon>Metazoa</taxon>
        <taxon>Ecdysozoa</taxon>
        <taxon>Arthropoda</taxon>
        <taxon>Chelicerata</taxon>
        <taxon>Arachnida</taxon>
        <taxon>Araneae</taxon>
        <taxon>Araneomorphae</taxon>
        <taxon>Entelegynae</taxon>
        <taxon>Araneoidea</taxon>
        <taxon>Araneidae</taxon>
        <taxon>Araneus</taxon>
    </lineage>
</organism>
<name>A0A4Y2UEC0_ARAVE</name>
<dbReference type="AlphaFoldDB" id="A0A4Y2UEC0"/>
<protein>
    <submittedName>
        <fullName evidence="1">Uncharacterized protein</fullName>
    </submittedName>
</protein>
<sequence>MVLYLRGHAYDILKYFLMLISLWQNIAGEKVLSSGHYRVLSPADWKFSRTQRRIGNILLRGRTGKYTTIRYRLDGPGFEISLLILFGISVQCCRESEFIVRSDAFRLAFFDL</sequence>
<proteinExistence type="predicted"/>
<keyword evidence="2" id="KW-1185">Reference proteome</keyword>
<reference evidence="1 2" key="1">
    <citation type="journal article" date="2019" name="Sci. Rep.">
        <title>Orb-weaving spider Araneus ventricosus genome elucidates the spidroin gene catalogue.</title>
        <authorList>
            <person name="Kono N."/>
            <person name="Nakamura H."/>
            <person name="Ohtoshi R."/>
            <person name="Moran D.A.P."/>
            <person name="Shinohara A."/>
            <person name="Yoshida Y."/>
            <person name="Fujiwara M."/>
            <person name="Mori M."/>
            <person name="Tomita M."/>
            <person name="Arakawa K."/>
        </authorList>
    </citation>
    <scope>NUCLEOTIDE SEQUENCE [LARGE SCALE GENOMIC DNA]</scope>
</reference>